<comment type="cofactor">
    <cofactor evidence="1">
        <name>Mg(2+)</name>
        <dbReference type="ChEBI" id="CHEBI:18420"/>
    </cofactor>
</comment>
<keyword evidence="4" id="KW-1133">Transmembrane helix</keyword>
<dbReference type="RefSeq" id="WP_052056339.1">
    <property type="nucleotide sequence ID" value="NZ_JQED01000012.1"/>
</dbReference>
<evidence type="ECO:0000259" key="5">
    <source>
        <dbReference type="PROSITE" id="PS50887"/>
    </source>
</evidence>
<dbReference type="AlphaFoldDB" id="A0A099KU66"/>
<feature type="domain" description="GGDEF" evidence="5">
    <location>
        <begin position="234"/>
        <end position="367"/>
    </location>
</feature>
<feature type="transmembrane region" description="Helical" evidence="4">
    <location>
        <begin position="82"/>
        <end position="105"/>
    </location>
</feature>
<comment type="caution">
    <text evidence="6">The sequence shown here is derived from an EMBL/GenBank/DDBJ whole genome shotgun (WGS) entry which is preliminary data.</text>
</comment>
<evidence type="ECO:0000313" key="7">
    <source>
        <dbReference type="Proteomes" id="UP000029843"/>
    </source>
</evidence>
<dbReference type="InterPro" id="IPR000160">
    <property type="entry name" value="GGDEF_dom"/>
</dbReference>
<dbReference type="Pfam" id="PF00990">
    <property type="entry name" value="GGDEF"/>
    <property type="match status" value="1"/>
</dbReference>
<dbReference type="GO" id="GO:1902201">
    <property type="term" value="P:negative regulation of bacterial-type flagellum-dependent cell motility"/>
    <property type="evidence" value="ECO:0007669"/>
    <property type="project" value="TreeGrafter"/>
</dbReference>
<evidence type="ECO:0000256" key="1">
    <source>
        <dbReference type="ARBA" id="ARBA00001946"/>
    </source>
</evidence>
<feature type="transmembrane region" description="Helical" evidence="4">
    <location>
        <begin position="135"/>
        <end position="153"/>
    </location>
</feature>
<sequence>MATVHPKLIESLVEQTPRAMIAMLIVSCAYFGIFIKFVPFSVLIIWFIFQILLAWYRFYNARTFRKCLAQKAEKKLAKHEKYFMLSNVFQAFMWTISSILSIVYAPQPYELVSLIMSIGIITAAALSMSSLYKAYLVFFFSMIIPQIIIMLNYGQHQHIGLVVLILIYIPATILLSRAIYNSRLSSIEAHDELQDNVDELHRLSIMDNLTNIYNRRYFFEISKKLIATASRDNSAVSLLMLDVDFFKHVNDNYGHQAGDFILVELVKELGTIMRKGDVFARIGGEEFTVLLNNTALEGAKVIAEKMRVTIENKMFNYSCHSIDITISIGISELNTENTSIEDLYKQADKQLYIAKKSGRNKVSISRNAA</sequence>
<dbReference type="Proteomes" id="UP000029843">
    <property type="component" value="Unassembled WGS sequence"/>
</dbReference>
<dbReference type="Gene3D" id="3.30.70.270">
    <property type="match status" value="1"/>
</dbReference>
<name>A0A099KU66_COLPS</name>
<dbReference type="OrthoDB" id="9813903at2"/>
<evidence type="ECO:0000256" key="4">
    <source>
        <dbReference type="SAM" id="Phobius"/>
    </source>
</evidence>
<dbReference type="PATRIC" id="fig|28229.4.peg.1368"/>
<evidence type="ECO:0000313" key="6">
    <source>
        <dbReference type="EMBL" id="KGJ93417.1"/>
    </source>
</evidence>
<dbReference type="GO" id="GO:0005886">
    <property type="term" value="C:plasma membrane"/>
    <property type="evidence" value="ECO:0007669"/>
    <property type="project" value="TreeGrafter"/>
</dbReference>
<dbReference type="NCBIfam" id="TIGR00254">
    <property type="entry name" value="GGDEF"/>
    <property type="match status" value="1"/>
</dbReference>
<comment type="catalytic activity">
    <reaction evidence="3">
        <text>2 GTP = 3',3'-c-di-GMP + 2 diphosphate</text>
        <dbReference type="Rhea" id="RHEA:24898"/>
        <dbReference type="ChEBI" id="CHEBI:33019"/>
        <dbReference type="ChEBI" id="CHEBI:37565"/>
        <dbReference type="ChEBI" id="CHEBI:58805"/>
        <dbReference type="EC" id="2.7.7.65"/>
    </reaction>
</comment>
<organism evidence="6 7">
    <name type="scientific">Colwellia psychrerythraea</name>
    <name type="common">Vibrio psychroerythus</name>
    <dbReference type="NCBI Taxonomy" id="28229"/>
    <lineage>
        <taxon>Bacteria</taxon>
        <taxon>Pseudomonadati</taxon>
        <taxon>Pseudomonadota</taxon>
        <taxon>Gammaproteobacteria</taxon>
        <taxon>Alteromonadales</taxon>
        <taxon>Colwelliaceae</taxon>
        <taxon>Colwellia</taxon>
    </lineage>
</organism>
<accession>A0A099KU66</accession>
<feature type="transmembrane region" description="Helical" evidence="4">
    <location>
        <begin position="159"/>
        <end position="180"/>
    </location>
</feature>
<dbReference type="InterPro" id="IPR050469">
    <property type="entry name" value="Diguanylate_Cyclase"/>
</dbReference>
<dbReference type="EC" id="2.7.7.65" evidence="2"/>
<keyword evidence="4" id="KW-0472">Membrane</keyword>
<evidence type="ECO:0000256" key="3">
    <source>
        <dbReference type="ARBA" id="ARBA00034247"/>
    </source>
</evidence>
<dbReference type="PROSITE" id="PS50887">
    <property type="entry name" value="GGDEF"/>
    <property type="match status" value="1"/>
</dbReference>
<dbReference type="InterPro" id="IPR043128">
    <property type="entry name" value="Rev_trsase/Diguanyl_cyclase"/>
</dbReference>
<keyword evidence="4" id="KW-0812">Transmembrane</keyword>
<feature type="transmembrane region" description="Helical" evidence="4">
    <location>
        <begin position="111"/>
        <end position="128"/>
    </location>
</feature>
<evidence type="ECO:0000256" key="2">
    <source>
        <dbReference type="ARBA" id="ARBA00012528"/>
    </source>
</evidence>
<dbReference type="GO" id="GO:0043709">
    <property type="term" value="P:cell adhesion involved in single-species biofilm formation"/>
    <property type="evidence" value="ECO:0007669"/>
    <property type="project" value="TreeGrafter"/>
</dbReference>
<dbReference type="SMART" id="SM00267">
    <property type="entry name" value="GGDEF"/>
    <property type="match status" value="1"/>
</dbReference>
<gene>
    <name evidence="6" type="ORF">ND2E_2342</name>
</gene>
<feature type="transmembrane region" description="Helical" evidence="4">
    <location>
        <begin position="20"/>
        <end position="37"/>
    </location>
</feature>
<dbReference type="GO" id="GO:0052621">
    <property type="term" value="F:diguanylate cyclase activity"/>
    <property type="evidence" value="ECO:0007669"/>
    <property type="project" value="UniProtKB-EC"/>
</dbReference>
<dbReference type="SUPFAM" id="SSF55073">
    <property type="entry name" value="Nucleotide cyclase"/>
    <property type="match status" value="1"/>
</dbReference>
<dbReference type="EMBL" id="JQED01000012">
    <property type="protein sequence ID" value="KGJ93417.1"/>
    <property type="molecule type" value="Genomic_DNA"/>
</dbReference>
<dbReference type="FunFam" id="3.30.70.270:FF:000001">
    <property type="entry name" value="Diguanylate cyclase domain protein"/>
    <property type="match status" value="1"/>
</dbReference>
<dbReference type="CDD" id="cd01949">
    <property type="entry name" value="GGDEF"/>
    <property type="match status" value="1"/>
</dbReference>
<protein>
    <recommendedName>
        <fullName evidence="2">diguanylate cyclase</fullName>
        <ecNumber evidence="2">2.7.7.65</ecNumber>
    </recommendedName>
</protein>
<feature type="transmembrane region" description="Helical" evidence="4">
    <location>
        <begin position="43"/>
        <end position="61"/>
    </location>
</feature>
<dbReference type="InterPro" id="IPR029787">
    <property type="entry name" value="Nucleotide_cyclase"/>
</dbReference>
<dbReference type="PANTHER" id="PTHR45138">
    <property type="entry name" value="REGULATORY COMPONENTS OF SENSORY TRANSDUCTION SYSTEM"/>
    <property type="match status" value="1"/>
</dbReference>
<proteinExistence type="predicted"/>
<dbReference type="PANTHER" id="PTHR45138:SF9">
    <property type="entry name" value="DIGUANYLATE CYCLASE DGCM-RELATED"/>
    <property type="match status" value="1"/>
</dbReference>
<reference evidence="6 7" key="1">
    <citation type="submission" date="2014-08" db="EMBL/GenBank/DDBJ databases">
        <title>Genomic and Phenotypic Diversity of Colwellia psychrerythraea strains from Disparate Marine Basins.</title>
        <authorList>
            <person name="Techtmann S.M."/>
            <person name="Stelling S.C."/>
            <person name="Utturkar S.M."/>
            <person name="Alshibli N."/>
            <person name="Harris A."/>
            <person name="Brown S.D."/>
            <person name="Hazen T.C."/>
        </authorList>
    </citation>
    <scope>NUCLEOTIDE SEQUENCE [LARGE SCALE GENOMIC DNA]</scope>
    <source>
        <strain evidence="6 7">ND2E</strain>
    </source>
</reference>